<evidence type="ECO:0000313" key="4">
    <source>
        <dbReference type="EMBL" id="MDR7194645.1"/>
    </source>
</evidence>
<dbReference type="RefSeq" id="WP_310238226.1">
    <property type="nucleotide sequence ID" value="NZ_JAVDWO010000017.1"/>
</dbReference>
<dbReference type="PANTHER" id="PTHR48081:SF6">
    <property type="entry name" value="PEPTIDASE S9 PROLYL OLIGOPEPTIDASE CATALYTIC DOMAIN-CONTAINING PROTEIN"/>
    <property type="match status" value="1"/>
</dbReference>
<protein>
    <submittedName>
        <fullName evidence="4">Acetyl esterase/lipase</fullName>
    </submittedName>
</protein>
<keyword evidence="1" id="KW-0378">Hydrolase</keyword>
<keyword evidence="2" id="KW-0732">Signal</keyword>
<dbReference type="Gene3D" id="3.40.50.1820">
    <property type="entry name" value="alpha/beta hydrolase"/>
    <property type="match status" value="1"/>
</dbReference>
<feature type="domain" description="Alpha/beta hydrolase fold-3" evidence="3">
    <location>
        <begin position="162"/>
        <end position="311"/>
    </location>
</feature>
<keyword evidence="5" id="KW-1185">Reference proteome</keyword>
<name>A0ABU1Y2F3_9GAMM</name>
<sequence>MRSWIYVWLGLAALIPASTWSVTGVAQAVPHQRVSETQPTEASPTAAPSMAYWREVHLWPEDSPVLQAGIEALAHESWALTHPSMLVYRPAARAPSAAVLVFPGGGYKALGIGPKSTLGLYGSDVCKWLTDAGITCVLVKYRVPNTGCNWNPVTKQHESPAIPMALQDAQRAMSLVRHNAAGWGIDPNRIGVMGFSAGGNLAVLSSTEFASRKYAPVDSADAVRLRPDFAIPVYAGHMTMEHKNIRPKDSPAARALNTDIVVSAAVPPTLLIHAKDDAVDPVEYSEVYNKALRDVGANVTLIRYETGGHAFGVRLKGTDSDRWTQDAMRWLTEVGMR</sequence>
<dbReference type="Proteomes" id="UP001256588">
    <property type="component" value="Unassembled WGS sequence"/>
</dbReference>
<dbReference type="InterPro" id="IPR029058">
    <property type="entry name" value="AB_hydrolase_fold"/>
</dbReference>
<dbReference type="EMBL" id="JAVDWO010000017">
    <property type="protein sequence ID" value="MDR7194645.1"/>
    <property type="molecule type" value="Genomic_DNA"/>
</dbReference>
<dbReference type="InterPro" id="IPR013094">
    <property type="entry name" value="AB_hydrolase_3"/>
</dbReference>
<evidence type="ECO:0000259" key="3">
    <source>
        <dbReference type="Pfam" id="PF07859"/>
    </source>
</evidence>
<dbReference type="SUPFAM" id="SSF53474">
    <property type="entry name" value="alpha/beta-Hydrolases"/>
    <property type="match status" value="1"/>
</dbReference>
<dbReference type="Pfam" id="PF07859">
    <property type="entry name" value="Abhydrolase_3"/>
    <property type="match status" value="1"/>
</dbReference>
<gene>
    <name evidence="4" type="ORF">J2W68_003393</name>
</gene>
<feature type="chain" id="PRO_5046550286" evidence="2">
    <location>
        <begin position="29"/>
        <end position="337"/>
    </location>
</feature>
<accession>A0ABU1Y2F3</accession>
<dbReference type="PANTHER" id="PTHR48081">
    <property type="entry name" value="AB HYDROLASE SUPERFAMILY PROTEIN C4A8.06C"/>
    <property type="match status" value="1"/>
</dbReference>
<evidence type="ECO:0000256" key="1">
    <source>
        <dbReference type="ARBA" id="ARBA00022801"/>
    </source>
</evidence>
<feature type="signal peptide" evidence="2">
    <location>
        <begin position="1"/>
        <end position="28"/>
    </location>
</feature>
<comment type="caution">
    <text evidence="4">The sequence shown here is derived from an EMBL/GenBank/DDBJ whole genome shotgun (WGS) entry which is preliminary data.</text>
</comment>
<evidence type="ECO:0000313" key="5">
    <source>
        <dbReference type="Proteomes" id="UP001256588"/>
    </source>
</evidence>
<proteinExistence type="predicted"/>
<organism evidence="4 5">
    <name type="scientific">Luteimonas terrae</name>
    <dbReference type="NCBI Taxonomy" id="1530191"/>
    <lineage>
        <taxon>Bacteria</taxon>
        <taxon>Pseudomonadati</taxon>
        <taxon>Pseudomonadota</taxon>
        <taxon>Gammaproteobacteria</taxon>
        <taxon>Lysobacterales</taxon>
        <taxon>Lysobacteraceae</taxon>
        <taxon>Luteimonas</taxon>
    </lineage>
</organism>
<reference evidence="4 5" key="1">
    <citation type="submission" date="2023-07" db="EMBL/GenBank/DDBJ databases">
        <title>Sorghum-associated microbial communities from plants grown in Nebraska, USA.</title>
        <authorList>
            <person name="Schachtman D."/>
        </authorList>
    </citation>
    <scope>NUCLEOTIDE SEQUENCE [LARGE SCALE GENOMIC DNA]</scope>
    <source>
        <strain evidence="4 5">4099</strain>
    </source>
</reference>
<evidence type="ECO:0000256" key="2">
    <source>
        <dbReference type="SAM" id="SignalP"/>
    </source>
</evidence>
<dbReference type="InterPro" id="IPR050300">
    <property type="entry name" value="GDXG_lipolytic_enzyme"/>
</dbReference>